<evidence type="ECO:0000259" key="11">
    <source>
        <dbReference type="PROSITE" id="PS50113"/>
    </source>
</evidence>
<dbReference type="SMART" id="SM00091">
    <property type="entry name" value="PAS"/>
    <property type="match status" value="1"/>
</dbReference>
<dbReference type="PROSITE" id="PS50113">
    <property type="entry name" value="PAC"/>
    <property type="match status" value="1"/>
</dbReference>
<keyword evidence="4" id="KW-0808">Transferase</keyword>
<evidence type="ECO:0000256" key="3">
    <source>
        <dbReference type="ARBA" id="ARBA00022553"/>
    </source>
</evidence>
<evidence type="ECO:0000256" key="5">
    <source>
        <dbReference type="ARBA" id="ARBA00022741"/>
    </source>
</evidence>
<dbReference type="PROSITE" id="PS50112">
    <property type="entry name" value="PAS"/>
    <property type="match status" value="1"/>
</dbReference>
<dbReference type="AlphaFoldDB" id="A0A1H4QUM4"/>
<dbReference type="InterPro" id="IPR035965">
    <property type="entry name" value="PAS-like_dom_sf"/>
</dbReference>
<gene>
    <name evidence="12" type="ORF">SAMN05443244_2970</name>
</gene>
<dbReference type="SMART" id="SM00387">
    <property type="entry name" value="HATPase_c"/>
    <property type="match status" value="1"/>
</dbReference>
<dbReference type="CDD" id="cd00082">
    <property type="entry name" value="HisKA"/>
    <property type="match status" value="1"/>
</dbReference>
<dbReference type="SUPFAM" id="SSF55874">
    <property type="entry name" value="ATPase domain of HSP90 chaperone/DNA topoisomerase II/histidine kinase"/>
    <property type="match status" value="1"/>
</dbReference>
<dbReference type="InterPro" id="IPR036097">
    <property type="entry name" value="HisK_dim/P_sf"/>
</dbReference>
<evidence type="ECO:0000313" key="12">
    <source>
        <dbReference type="EMBL" id="SEC23238.1"/>
    </source>
</evidence>
<evidence type="ECO:0000256" key="2">
    <source>
        <dbReference type="ARBA" id="ARBA00012438"/>
    </source>
</evidence>
<dbReference type="Gene3D" id="3.30.565.10">
    <property type="entry name" value="Histidine kinase-like ATPase, C-terminal domain"/>
    <property type="match status" value="1"/>
</dbReference>
<dbReference type="InterPro" id="IPR000700">
    <property type="entry name" value="PAS-assoc_C"/>
</dbReference>
<dbReference type="InterPro" id="IPR003594">
    <property type="entry name" value="HATPase_dom"/>
</dbReference>
<dbReference type="SMART" id="SM00388">
    <property type="entry name" value="HisKA"/>
    <property type="match status" value="1"/>
</dbReference>
<protein>
    <recommendedName>
        <fullName evidence="2">histidine kinase</fullName>
        <ecNumber evidence="2">2.7.13.3</ecNumber>
    </recommendedName>
</protein>
<evidence type="ECO:0000256" key="8">
    <source>
        <dbReference type="ARBA" id="ARBA00023012"/>
    </source>
</evidence>
<name>A0A1H4QUM4_9BACT</name>
<dbReference type="InterPro" id="IPR013767">
    <property type="entry name" value="PAS_fold"/>
</dbReference>
<dbReference type="PANTHER" id="PTHR43065:SF10">
    <property type="entry name" value="PEROXIDE STRESS-ACTIVATED HISTIDINE KINASE MAK3"/>
    <property type="match status" value="1"/>
</dbReference>
<dbReference type="EMBL" id="FNSD01000001">
    <property type="protein sequence ID" value="SEC23238.1"/>
    <property type="molecule type" value="Genomic_DNA"/>
</dbReference>
<dbReference type="RefSeq" id="WP_074654727.1">
    <property type="nucleotide sequence ID" value="NZ_FNSD01000001.1"/>
</dbReference>
<dbReference type="SUPFAM" id="SSF47384">
    <property type="entry name" value="Homodimeric domain of signal transducing histidine kinase"/>
    <property type="match status" value="1"/>
</dbReference>
<dbReference type="GO" id="GO:0000155">
    <property type="term" value="F:phosphorelay sensor kinase activity"/>
    <property type="evidence" value="ECO:0007669"/>
    <property type="project" value="InterPro"/>
</dbReference>
<accession>A0A1H4QUM4</accession>
<evidence type="ECO:0000259" key="9">
    <source>
        <dbReference type="PROSITE" id="PS50109"/>
    </source>
</evidence>
<dbReference type="Pfam" id="PF00989">
    <property type="entry name" value="PAS"/>
    <property type="match status" value="1"/>
</dbReference>
<dbReference type="Proteomes" id="UP000182409">
    <property type="component" value="Unassembled WGS sequence"/>
</dbReference>
<keyword evidence="6" id="KW-0418">Kinase</keyword>
<feature type="domain" description="PAS" evidence="10">
    <location>
        <begin position="17"/>
        <end position="71"/>
    </location>
</feature>
<dbReference type="InterPro" id="IPR003661">
    <property type="entry name" value="HisK_dim/P_dom"/>
</dbReference>
<dbReference type="GO" id="GO:0006355">
    <property type="term" value="P:regulation of DNA-templated transcription"/>
    <property type="evidence" value="ECO:0007669"/>
    <property type="project" value="InterPro"/>
</dbReference>
<sequence length="388" mass="42346">MNSPNGSRPPVASPLPTQALLASIVESSDDAILSKNLDGIITSWNAAATRIFGYQPEEIIGSSILRLVPEELVGEEADLIARLRSGQRIEHYETTRLSKSGKRIELSLTISPICDADGRVVGASKIAREIGSRKEMERLLLQTERLVIAGRMAATIAHEINNPLESIMNLIYLARLDPSVSATVRAHLAVAEQEIERVSLISRQTLGYFRESTKAASEHLSKLVDDVLTVYRSKLVHGRIAVRRNYYPAQPIAVRRGEISQVFANLLANAIDAMPDGGEIAIEINSVTVSGRAGLRVEFMDRGTGIAEDQIAKIFEPFFTTKEQRGTGIGLWISRQLVESHGGTITVTSNTGPEDHGTCFSIFLPDSTDSQLELSDARIERDGHASPL</sequence>
<dbReference type="Pfam" id="PF02518">
    <property type="entry name" value="HATPase_c"/>
    <property type="match status" value="1"/>
</dbReference>
<keyword evidence="3" id="KW-0597">Phosphoprotein</keyword>
<proteinExistence type="predicted"/>
<evidence type="ECO:0000256" key="7">
    <source>
        <dbReference type="ARBA" id="ARBA00022840"/>
    </source>
</evidence>
<dbReference type="PRINTS" id="PR00344">
    <property type="entry name" value="BCTRLSENSOR"/>
</dbReference>
<evidence type="ECO:0000259" key="10">
    <source>
        <dbReference type="PROSITE" id="PS50112"/>
    </source>
</evidence>
<comment type="catalytic activity">
    <reaction evidence="1">
        <text>ATP + protein L-histidine = ADP + protein N-phospho-L-histidine.</text>
        <dbReference type="EC" id="2.7.13.3"/>
    </reaction>
</comment>
<dbReference type="Pfam" id="PF00512">
    <property type="entry name" value="HisKA"/>
    <property type="match status" value="1"/>
</dbReference>
<dbReference type="EC" id="2.7.13.3" evidence="2"/>
<feature type="domain" description="PAC" evidence="11">
    <location>
        <begin position="90"/>
        <end position="142"/>
    </location>
</feature>
<dbReference type="PROSITE" id="PS50109">
    <property type="entry name" value="HIS_KIN"/>
    <property type="match status" value="1"/>
</dbReference>
<evidence type="ECO:0000256" key="4">
    <source>
        <dbReference type="ARBA" id="ARBA00022679"/>
    </source>
</evidence>
<reference evidence="12 13" key="1">
    <citation type="submission" date="2016-10" db="EMBL/GenBank/DDBJ databases">
        <authorList>
            <person name="de Groot N.N."/>
        </authorList>
    </citation>
    <scope>NUCLEOTIDE SEQUENCE [LARGE SCALE GENOMIC DNA]</scope>
    <source>
        <strain evidence="12 13">AB35.6</strain>
    </source>
</reference>
<organism evidence="12 13">
    <name type="scientific">Terriglobus roseus</name>
    <dbReference type="NCBI Taxonomy" id="392734"/>
    <lineage>
        <taxon>Bacteria</taxon>
        <taxon>Pseudomonadati</taxon>
        <taxon>Acidobacteriota</taxon>
        <taxon>Terriglobia</taxon>
        <taxon>Terriglobales</taxon>
        <taxon>Acidobacteriaceae</taxon>
        <taxon>Terriglobus</taxon>
    </lineage>
</organism>
<dbReference type="Gene3D" id="1.10.287.130">
    <property type="match status" value="1"/>
</dbReference>
<dbReference type="InterPro" id="IPR004358">
    <property type="entry name" value="Sig_transdc_His_kin-like_C"/>
</dbReference>
<evidence type="ECO:0000256" key="6">
    <source>
        <dbReference type="ARBA" id="ARBA00022777"/>
    </source>
</evidence>
<dbReference type="OrthoDB" id="9815750at2"/>
<dbReference type="PANTHER" id="PTHR43065">
    <property type="entry name" value="SENSOR HISTIDINE KINASE"/>
    <property type="match status" value="1"/>
</dbReference>
<keyword evidence="5" id="KW-0547">Nucleotide-binding</keyword>
<dbReference type="Gene3D" id="3.30.450.20">
    <property type="entry name" value="PAS domain"/>
    <property type="match status" value="1"/>
</dbReference>
<feature type="domain" description="Histidine kinase" evidence="9">
    <location>
        <begin position="155"/>
        <end position="368"/>
    </location>
</feature>
<dbReference type="InterPro" id="IPR036890">
    <property type="entry name" value="HATPase_C_sf"/>
</dbReference>
<dbReference type="CDD" id="cd00130">
    <property type="entry name" value="PAS"/>
    <property type="match status" value="1"/>
</dbReference>
<dbReference type="InterPro" id="IPR000014">
    <property type="entry name" value="PAS"/>
</dbReference>
<evidence type="ECO:0000313" key="13">
    <source>
        <dbReference type="Proteomes" id="UP000182409"/>
    </source>
</evidence>
<dbReference type="GO" id="GO:0005524">
    <property type="term" value="F:ATP binding"/>
    <property type="evidence" value="ECO:0007669"/>
    <property type="project" value="UniProtKB-KW"/>
</dbReference>
<evidence type="ECO:0000256" key="1">
    <source>
        <dbReference type="ARBA" id="ARBA00000085"/>
    </source>
</evidence>
<keyword evidence="7" id="KW-0067">ATP-binding</keyword>
<dbReference type="InterPro" id="IPR005467">
    <property type="entry name" value="His_kinase_dom"/>
</dbReference>
<dbReference type="SUPFAM" id="SSF55785">
    <property type="entry name" value="PYP-like sensor domain (PAS domain)"/>
    <property type="match status" value="1"/>
</dbReference>
<dbReference type="NCBIfam" id="TIGR00229">
    <property type="entry name" value="sensory_box"/>
    <property type="match status" value="1"/>
</dbReference>
<keyword evidence="8" id="KW-0902">Two-component regulatory system</keyword>